<sequence length="215" mass="24971">MEAHPLSLPTIIATLLLGSVGGCIAYHRYQNNRRRLPPGPPGLPFVGNIFDIPKENEWKVYRTWGTQLASDIICLDMAGTPMVVLNSKVAVHDLLDKKSAIYSDRPRYVMLNELCGFSWDFNFQGYGKAWKDRRKLFAREMQPPKSLLHRDSETRAIHHFLHKLIHGDANNFVDYLRQYTYHMGAYDKVHRTATVGRMIWPHRIRPTGEHRYPMK</sequence>
<dbReference type="EMBL" id="KN817718">
    <property type="protein sequence ID" value="KJA13729.1"/>
    <property type="molecule type" value="Genomic_DNA"/>
</dbReference>
<evidence type="ECO:0000256" key="6">
    <source>
        <dbReference type="ARBA" id="ARBA00022723"/>
    </source>
</evidence>
<evidence type="ECO:0000256" key="4">
    <source>
        <dbReference type="ARBA" id="ARBA00022617"/>
    </source>
</evidence>
<keyword evidence="6" id="KW-0479">Metal-binding</keyword>
<dbReference type="InterPro" id="IPR036396">
    <property type="entry name" value="Cyt_P450_sf"/>
</dbReference>
<evidence type="ECO:0008006" key="15">
    <source>
        <dbReference type="Google" id="ProtNLM"/>
    </source>
</evidence>
<dbReference type="GO" id="GO:0020037">
    <property type="term" value="F:heme binding"/>
    <property type="evidence" value="ECO:0007669"/>
    <property type="project" value="InterPro"/>
</dbReference>
<comment type="subcellular location">
    <subcellularLocation>
        <location evidence="2">Membrane</location>
        <topology evidence="2">Single-pass membrane protein</topology>
    </subcellularLocation>
</comment>
<evidence type="ECO:0000256" key="9">
    <source>
        <dbReference type="ARBA" id="ARBA00023004"/>
    </source>
</evidence>
<keyword evidence="4" id="KW-0349">Heme</keyword>
<keyword evidence="14" id="KW-1185">Reference proteome</keyword>
<keyword evidence="9" id="KW-0408">Iron</keyword>
<keyword evidence="10" id="KW-0503">Monooxygenase</keyword>
<proteinExistence type="inferred from homology"/>
<evidence type="ECO:0000256" key="5">
    <source>
        <dbReference type="ARBA" id="ARBA00022692"/>
    </source>
</evidence>
<evidence type="ECO:0000256" key="3">
    <source>
        <dbReference type="ARBA" id="ARBA00010617"/>
    </source>
</evidence>
<evidence type="ECO:0000256" key="8">
    <source>
        <dbReference type="ARBA" id="ARBA00023002"/>
    </source>
</evidence>
<name>A0A0D2N3C3_HYPSF</name>
<dbReference type="Gene3D" id="1.10.630.10">
    <property type="entry name" value="Cytochrome P450"/>
    <property type="match status" value="1"/>
</dbReference>
<evidence type="ECO:0000256" key="2">
    <source>
        <dbReference type="ARBA" id="ARBA00004167"/>
    </source>
</evidence>
<dbReference type="GO" id="GO:0016020">
    <property type="term" value="C:membrane"/>
    <property type="evidence" value="ECO:0007669"/>
    <property type="project" value="UniProtKB-SubCell"/>
</dbReference>
<dbReference type="OMA" id="FAREMQP"/>
<dbReference type="SUPFAM" id="SSF48264">
    <property type="entry name" value="Cytochrome P450"/>
    <property type="match status" value="1"/>
</dbReference>
<evidence type="ECO:0000256" key="7">
    <source>
        <dbReference type="ARBA" id="ARBA00022989"/>
    </source>
</evidence>
<comment type="similarity">
    <text evidence="3">Belongs to the cytochrome P450 family.</text>
</comment>
<dbReference type="PANTHER" id="PTHR46300">
    <property type="entry name" value="P450, PUTATIVE (EUROFUNG)-RELATED-RELATED"/>
    <property type="match status" value="1"/>
</dbReference>
<comment type="cofactor">
    <cofactor evidence="1">
        <name>heme</name>
        <dbReference type="ChEBI" id="CHEBI:30413"/>
    </cofactor>
</comment>
<evidence type="ECO:0000256" key="11">
    <source>
        <dbReference type="ARBA" id="ARBA00023136"/>
    </source>
</evidence>
<feature type="transmembrane region" description="Helical" evidence="12">
    <location>
        <begin position="6"/>
        <end position="26"/>
    </location>
</feature>
<dbReference type="Pfam" id="PF00067">
    <property type="entry name" value="p450"/>
    <property type="match status" value="1"/>
</dbReference>
<dbReference type="GO" id="GO:0005506">
    <property type="term" value="F:iron ion binding"/>
    <property type="evidence" value="ECO:0007669"/>
    <property type="project" value="InterPro"/>
</dbReference>
<protein>
    <recommendedName>
        <fullName evidence="15">Cytochrome P450</fullName>
    </recommendedName>
</protein>
<dbReference type="InterPro" id="IPR001128">
    <property type="entry name" value="Cyt_P450"/>
</dbReference>
<keyword evidence="7 12" id="KW-1133">Transmembrane helix</keyword>
<evidence type="ECO:0000313" key="14">
    <source>
        <dbReference type="Proteomes" id="UP000054270"/>
    </source>
</evidence>
<gene>
    <name evidence="13" type="ORF">HYPSUDRAFT_195562</name>
</gene>
<dbReference type="OrthoDB" id="1055148at2759"/>
<keyword evidence="5 12" id="KW-0812">Transmembrane</keyword>
<dbReference type="STRING" id="945553.A0A0D2N3C3"/>
<dbReference type="InterPro" id="IPR050364">
    <property type="entry name" value="Cytochrome_P450_fung"/>
</dbReference>
<evidence type="ECO:0000256" key="12">
    <source>
        <dbReference type="SAM" id="Phobius"/>
    </source>
</evidence>
<keyword evidence="11 12" id="KW-0472">Membrane</keyword>
<dbReference type="GO" id="GO:0004497">
    <property type="term" value="F:monooxygenase activity"/>
    <property type="evidence" value="ECO:0007669"/>
    <property type="project" value="UniProtKB-KW"/>
</dbReference>
<accession>A0A0D2N3C3</accession>
<dbReference type="GO" id="GO:0016705">
    <property type="term" value="F:oxidoreductase activity, acting on paired donors, with incorporation or reduction of molecular oxygen"/>
    <property type="evidence" value="ECO:0007669"/>
    <property type="project" value="InterPro"/>
</dbReference>
<dbReference type="PANTHER" id="PTHR46300:SF2">
    <property type="entry name" value="CYTOCHROME P450 MONOOXYGENASE ALNH-RELATED"/>
    <property type="match status" value="1"/>
</dbReference>
<organism evidence="13 14">
    <name type="scientific">Hypholoma sublateritium (strain FD-334 SS-4)</name>
    <dbReference type="NCBI Taxonomy" id="945553"/>
    <lineage>
        <taxon>Eukaryota</taxon>
        <taxon>Fungi</taxon>
        <taxon>Dikarya</taxon>
        <taxon>Basidiomycota</taxon>
        <taxon>Agaricomycotina</taxon>
        <taxon>Agaricomycetes</taxon>
        <taxon>Agaricomycetidae</taxon>
        <taxon>Agaricales</taxon>
        <taxon>Agaricineae</taxon>
        <taxon>Strophariaceae</taxon>
        <taxon>Hypholoma</taxon>
    </lineage>
</organism>
<evidence type="ECO:0000313" key="13">
    <source>
        <dbReference type="EMBL" id="KJA13729.1"/>
    </source>
</evidence>
<reference evidence="14" key="1">
    <citation type="submission" date="2014-04" db="EMBL/GenBank/DDBJ databases">
        <title>Evolutionary Origins and Diversification of the Mycorrhizal Mutualists.</title>
        <authorList>
            <consortium name="DOE Joint Genome Institute"/>
            <consortium name="Mycorrhizal Genomics Consortium"/>
            <person name="Kohler A."/>
            <person name="Kuo A."/>
            <person name="Nagy L.G."/>
            <person name="Floudas D."/>
            <person name="Copeland A."/>
            <person name="Barry K.W."/>
            <person name="Cichocki N."/>
            <person name="Veneault-Fourrey C."/>
            <person name="LaButti K."/>
            <person name="Lindquist E.A."/>
            <person name="Lipzen A."/>
            <person name="Lundell T."/>
            <person name="Morin E."/>
            <person name="Murat C."/>
            <person name="Riley R."/>
            <person name="Ohm R."/>
            <person name="Sun H."/>
            <person name="Tunlid A."/>
            <person name="Henrissat B."/>
            <person name="Grigoriev I.V."/>
            <person name="Hibbett D.S."/>
            <person name="Martin F."/>
        </authorList>
    </citation>
    <scope>NUCLEOTIDE SEQUENCE [LARGE SCALE GENOMIC DNA]</scope>
    <source>
        <strain evidence="14">FD-334 SS-4</strain>
    </source>
</reference>
<keyword evidence="8" id="KW-0560">Oxidoreductase</keyword>
<dbReference type="AlphaFoldDB" id="A0A0D2N3C3"/>
<evidence type="ECO:0000256" key="10">
    <source>
        <dbReference type="ARBA" id="ARBA00023033"/>
    </source>
</evidence>
<dbReference type="Proteomes" id="UP000054270">
    <property type="component" value="Unassembled WGS sequence"/>
</dbReference>
<evidence type="ECO:0000256" key="1">
    <source>
        <dbReference type="ARBA" id="ARBA00001971"/>
    </source>
</evidence>